<dbReference type="Proteomes" id="UP000321933">
    <property type="component" value="Unassembled WGS sequence"/>
</dbReference>
<dbReference type="EMBL" id="VRYZ01000001">
    <property type="protein sequence ID" value="TXS94446.1"/>
    <property type="molecule type" value="Genomic_DNA"/>
</dbReference>
<dbReference type="PROSITE" id="PS50853">
    <property type="entry name" value="FN3"/>
    <property type="match status" value="1"/>
</dbReference>
<dbReference type="InterPro" id="IPR032179">
    <property type="entry name" value="Cry22Aa_Ig-like"/>
</dbReference>
<feature type="domain" description="Fibronectin type-III" evidence="4">
    <location>
        <begin position="337"/>
        <end position="429"/>
    </location>
</feature>
<name>A0A5C9A109_9GAMM</name>
<evidence type="ECO:0000256" key="1">
    <source>
        <dbReference type="ARBA" id="ARBA00022737"/>
    </source>
</evidence>
<dbReference type="CDD" id="cd00063">
    <property type="entry name" value="FN3"/>
    <property type="match status" value="1"/>
</dbReference>
<dbReference type="InterPro" id="IPR036116">
    <property type="entry name" value="FN3_sf"/>
</dbReference>
<reference evidence="5 6" key="1">
    <citation type="submission" date="2019-08" db="EMBL/GenBank/DDBJ databases">
        <title>Parahaliea maris sp. nov., isolated from the surface seawater.</title>
        <authorList>
            <person name="Liu Y."/>
        </authorList>
    </citation>
    <scope>NUCLEOTIDE SEQUENCE [LARGE SCALE GENOMIC DNA]</scope>
    <source>
        <strain evidence="5 6">S2-26</strain>
    </source>
</reference>
<organism evidence="5 6">
    <name type="scientific">Parahaliea aestuarii</name>
    <dbReference type="NCBI Taxonomy" id="1852021"/>
    <lineage>
        <taxon>Bacteria</taxon>
        <taxon>Pseudomonadati</taxon>
        <taxon>Pseudomonadota</taxon>
        <taxon>Gammaproteobacteria</taxon>
        <taxon>Cellvibrionales</taxon>
        <taxon>Halieaceae</taxon>
        <taxon>Parahaliea</taxon>
    </lineage>
</organism>
<comment type="caution">
    <text evidence="5">The sequence shown here is derived from an EMBL/GenBank/DDBJ whole genome shotgun (WGS) entry which is preliminary data.</text>
</comment>
<keyword evidence="2" id="KW-0472">Membrane</keyword>
<dbReference type="Pfam" id="PF16403">
    <property type="entry name" value="Bact_surface_Ig-like"/>
    <property type="match status" value="1"/>
</dbReference>
<keyword evidence="2" id="KW-0812">Transmembrane</keyword>
<dbReference type="OrthoDB" id="5741878at2"/>
<keyword evidence="2" id="KW-1133">Transmembrane helix</keyword>
<evidence type="ECO:0000313" key="6">
    <source>
        <dbReference type="Proteomes" id="UP000321933"/>
    </source>
</evidence>
<dbReference type="SUPFAM" id="SSF49265">
    <property type="entry name" value="Fibronectin type III"/>
    <property type="match status" value="1"/>
</dbReference>
<dbReference type="SMART" id="SM00060">
    <property type="entry name" value="FN3"/>
    <property type="match status" value="1"/>
</dbReference>
<dbReference type="InterPro" id="IPR053784">
    <property type="entry name" value="Choice_anch_U_dom"/>
</dbReference>
<dbReference type="NCBIfam" id="NF041766">
    <property type="entry name" value="choice_anch_U"/>
    <property type="match status" value="1"/>
</dbReference>
<dbReference type="InterPro" id="IPR050964">
    <property type="entry name" value="Striated_Muscle_Regulatory"/>
</dbReference>
<dbReference type="InterPro" id="IPR013783">
    <property type="entry name" value="Ig-like_fold"/>
</dbReference>
<protein>
    <submittedName>
        <fullName evidence="5">DUF5011 domain-containing protein</fullName>
    </submittedName>
</protein>
<evidence type="ECO:0000256" key="3">
    <source>
        <dbReference type="SAM" id="SignalP"/>
    </source>
</evidence>
<dbReference type="InterPro" id="IPR057693">
    <property type="entry name" value="DUF7933"/>
</dbReference>
<dbReference type="InterPro" id="IPR003961">
    <property type="entry name" value="FN3_dom"/>
</dbReference>
<keyword evidence="3" id="KW-0732">Signal</keyword>
<dbReference type="AlphaFoldDB" id="A0A5C9A109"/>
<accession>A0A5C9A109</accession>
<keyword evidence="1" id="KW-0677">Repeat</keyword>
<gene>
    <name evidence="5" type="ORF">FVW59_00565</name>
</gene>
<proteinExistence type="predicted"/>
<feature type="chain" id="PRO_5023035624" evidence="3">
    <location>
        <begin position="25"/>
        <end position="677"/>
    </location>
</feature>
<dbReference type="Pfam" id="PF00041">
    <property type="entry name" value="fn3"/>
    <property type="match status" value="1"/>
</dbReference>
<sequence length="677" mass="69474">MAPRFARFLLGYLLSSLISVAAIADGDPVIYAPQEMVPSGLNSGDTFYVIFNTEDIIDGTSANRSTYDDFVNAEADIASTYGTDDPSITWRALVGTQNDGPQSTGLFNSDIPIYNILGQRIAANEAALFNSINIPIEAGIFDQYGMSSCSGAFWTGLTNTGDLGSPLGSPNPAAAACNQAFGILYISDAPNDSQFPVLAVSPLLTVPNPAPTFTASFSPSTVIVGGITTLTYTIDNSAKISAATGLDFTHHLPASLKVALPSNLSTTCTGGILSGSTGATSVYYTGGTVSAGGICTISVDIQSSTAGNLSNSTGDLNSISGNSGTATATLTVNPIPTPSAPDITGITVGVTSVTLTFDPAGDNGYAITNYEYRLNDCTNYQPFSPAITGGPVVIDGLTPDTNYEISIRAINAGGAGDASAATPIRTLAPDNTPPVITLRGNAVMTLTKGGVFTDPGVDVTDDRDSAVTVQKSGSVNTNQIGTYTLFYNARDNAGNHAVQVTRTVTVEESDVEPVTTHTDNLPGGGTGSLQITGEDEACTITNASFTPAAGLPDGYQDFRGAVSFIANSCGGYVDVVMDFGTAIPAGAETWKSNGSWRQLVSATISGSTVSFRVIDGGPLDADGTVNGQINDPFAIFIPASTPGATRPTAVPAVPLWGLVLGALALFGIGRKRLKALN</sequence>
<feature type="signal peptide" evidence="3">
    <location>
        <begin position="1"/>
        <end position="24"/>
    </location>
</feature>
<dbReference type="PANTHER" id="PTHR13817:SF73">
    <property type="entry name" value="FIBRONECTIN TYPE-III DOMAIN-CONTAINING PROTEIN"/>
    <property type="match status" value="1"/>
</dbReference>
<evidence type="ECO:0000313" key="5">
    <source>
        <dbReference type="EMBL" id="TXS94446.1"/>
    </source>
</evidence>
<dbReference type="PANTHER" id="PTHR13817">
    <property type="entry name" value="TITIN"/>
    <property type="match status" value="1"/>
</dbReference>
<dbReference type="RefSeq" id="WP_148062302.1">
    <property type="nucleotide sequence ID" value="NZ_VRYZ01000001.1"/>
</dbReference>
<evidence type="ECO:0000256" key="2">
    <source>
        <dbReference type="SAM" id="Phobius"/>
    </source>
</evidence>
<feature type="transmembrane region" description="Helical" evidence="2">
    <location>
        <begin position="649"/>
        <end position="668"/>
    </location>
</feature>
<keyword evidence="6" id="KW-1185">Reference proteome</keyword>
<dbReference type="Gene3D" id="2.60.40.10">
    <property type="entry name" value="Immunoglobulins"/>
    <property type="match status" value="2"/>
</dbReference>
<dbReference type="Pfam" id="PF25564">
    <property type="entry name" value="DUF7933"/>
    <property type="match status" value="1"/>
</dbReference>
<evidence type="ECO:0000259" key="4">
    <source>
        <dbReference type="PROSITE" id="PS50853"/>
    </source>
</evidence>